<evidence type="ECO:0008006" key="7">
    <source>
        <dbReference type="Google" id="ProtNLM"/>
    </source>
</evidence>
<feature type="compositionally biased region" description="Polar residues" evidence="1">
    <location>
        <begin position="105"/>
        <end position="133"/>
    </location>
</feature>
<dbReference type="Proteomes" id="UP000001351">
    <property type="component" value="Chromosome"/>
</dbReference>
<evidence type="ECO:0000313" key="5">
    <source>
        <dbReference type="Proteomes" id="UP000001351"/>
    </source>
</evidence>
<feature type="compositionally biased region" description="Polar residues" evidence="1">
    <location>
        <begin position="35"/>
        <end position="48"/>
    </location>
</feature>
<dbReference type="HOGENOM" id="CLU_1626064_0_0_7"/>
<reference evidence="4 6" key="1">
    <citation type="submission" date="2006-04" db="EMBL/GenBank/DDBJ databases">
        <authorList>
            <person name="Nierman W.C."/>
        </authorList>
    </citation>
    <scope>NUCLEOTIDE SEQUENCE [LARGE SCALE GENOMIC DNA]</scope>
    <source>
        <strain evidence="4 6">DW4/3-1</strain>
    </source>
</reference>
<evidence type="ECO:0000256" key="2">
    <source>
        <dbReference type="SAM" id="SignalP"/>
    </source>
</evidence>
<dbReference type="EMBL" id="AAMD01000013">
    <property type="protein sequence ID" value="EAU68750.1"/>
    <property type="molecule type" value="Genomic_DNA"/>
</dbReference>
<organism evidence="4 6">
    <name type="scientific">Stigmatella aurantiaca (strain DW4/3-1)</name>
    <dbReference type="NCBI Taxonomy" id="378806"/>
    <lineage>
        <taxon>Bacteria</taxon>
        <taxon>Pseudomonadati</taxon>
        <taxon>Myxococcota</taxon>
        <taxon>Myxococcia</taxon>
        <taxon>Myxococcales</taxon>
        <taxon>Cystobacterineae</taxon>
        <taxon>Archangiaceae</taxon>
        <taxon>Stigmatella</taxon>
    </lineage>
</organism>
<dbReference type="KEGG" id="sur:STAUR_0205"/>
<dbReference type="STRING" id="378806.STAUR_0205"/>
<feature type="compositionally biased region" description="Basic and acidic residues" evidence="1">
    <location>
        <begin position="151"/>
        <end position="163"/>
    </location>
</feature>
<dbReference type="Proteomes" id="UP000032702">
    <property type="component" value="Unassembled WGS sequence"/>
</dbReference>
<protein>
    <recommendedName>
        <fullName evidence="7">Lipoprotein</fullName>
    </recommendedName>
</protein>
<evidence type="ECO:0000313" key="3">
    <source>
        <dbReference type="EMBL" id="ADO68014.1"/>
    </source>
</evidence>
<dbReference type="AlphaFoldDB" id="Q09AG7"/>
<name>Q09AG7_STIAD</name>
<reference evidence="3 5" key="2">
    <citation type="journal article" date="2011" name="Mol. Biol. Evol.">
        <title>Comparative genomic analysis of fruiting body formation in Myxococcales.</title>
        <authorList>
            <person name="Huntley S."/>
            <person name="Hamann N."/>
            <person name="Wegener-Feldbrugge S."/>
            <person name="Treuner-Lange A."/>
            <person name="Kube M."/>
            <person name="Reinhardt R."/>
            <person name="Klages S."/>
            <person name="Muller R."/>
            <person name="Ronning C.M."/>
            <person name="Nierman W.C."/>
            <person name="Sogaard-Andersen L."/>
        </authorList>
    </citation>
    <scope>NUCLEOTIDE SEQUENCE [LARGE SCALE GENOMIC DNA]</scope>
    <source>
        <strain evidence="3 5">DW4/3-1</strain>
    </source>
</reference>
<dbReference type="EMBL" id="CP002271">
    <property type="protein sequence ID" value="ADO68014.1"/>
    <property type="molecule type" value="Genomic_DNA"/>
</dbReference>
<feature type="chain" id="PRO_5010840384" description="Lipoprotein" evidence="2">
    <location>
        <begin position="17"/>
        <end position="163"/>
    </location>
</feature>
<evidence type="ECO:0000313" key="6">
    <source>
        <dbReference type="Proteomes" id="UP000032702"/>
    </source>
</evidence>
<feature type="region of interest" description="Disordered" evidence="1">
    <location>
        <begin position="22"/>
        <end position="163"/>
    </location>
</feature>
<sequence length="163" mass="16360">MFKRMMVLGAVASALALVGCQDRPRQDPAMGGSGLQNENPLPATQTPMPATGGSGTSGSTSTEDTTQSRDIENGADLGTGGAGGQVTPVEPNTGSDVNGTGGSGTMTSPDSFDTQVTQGDLHNNPPSNTTNELGGTGGAGTMNDQTVPETTHPDSKVQHDMAK</sequence>
<dbReference type="PROSITE" id="PS51257">
    <property type="entry name" value="PROKAR_LIPOPROTEIN"/>
    <property type="match status" value="1"/>
</dbReference>
<proteinExistence type="predicted"/>
<gene>
    <name evidence="3" type="ordered locus">STAUR_0205</name>
    <name evidence="4" type="ORF">STIAU_2800</name>
</gene>
<feature type="signal peptide" evidence="2">
    <location>
        <begin position="1"/>
        <end position="16"/>
    </location>
</feature>
<evidence type="ECO:0000313" key="4">
    <source>
        <dbReference type="EMBL" id="EAU68750.1"/>
    </source>
</evidence>
<evidence type="ECO:0000256" key="1">
    <source>
        <dbReference type="SAM" id="MobiDB-lite"/>
    </source>
</evidence>
<keyword evidence="5" id="KW-1185">Reference proteome</keyword>
<accession>Q09AG7</accession>
<keyword evidence="2" id="KW-0732">Signal</keyword>
<dbReference type="RefSeq" id="WP_002611657.1">
    <property type="nucleotide sequence ID" value="NC_014623.1"/>
</dbReference>